<gene>
    <name evidence="1" type="ORF">A3F84_08390</name>
</gene>
<comment type="caution">
    <text evidence="1">The sequence shown here is derived from an EMBL/GenBank/DDBJ whole genome shotgun (WGS) entry which is preliminary data.</text>
</comment>
<evidence type="ECO:0000313" key="1">
    <source>
        <dbReference type="EMBL" id="OGG56632.1"/>
    </source>
</evidence>
<sequence>MTALPEATRGPSYPVDPFAQGLPRDVTLRLLAGPGRFTKADLKLYRQSVHWEIVRGEAYAVWGRECLLCGAPGSQVHHTPEGYRFLFREDARRHLRPLCSTCHRRHHGK</sequence>
<dbReference type="EMBL" id="MFKF01000024">
    <property type="protein sequence ID" value="OGG56632.1"/>
    <property type="molecule type" value="Genomic_DNA"/>
</dbReference>
<dbReference type="AlphaFoldDB" id="A0A1F6D6K8"/>
<evidence type="ECO:0008006" key="3">
    <source>
        <dbReference type="Google" id="ProtNLM"/>
    </source>
</evidence>
<reference evidence="1 2" key="1">
    <citation type="journal article" date="2016" name="Nat. Commun.">
        <title>Thousands of microbial genomes shed light on interconnected biogeochemical processes in an aquifer system.</title>
        <authorList>
            <person name="Anantharaman K."/>
            <person name="Brown C.T."/>
            <person name="Hug L.A."/>
            <person name="Sharon I."/>
            <person name="Castelle C.J."/>
            <person name="Probst A.J."/>
            <person name="Thomas B.C."/>
            <person name="Singh A."/>
            <person name="Wilkins M.J."/>
            <person name="Karaoz U."/>
            <person name="Brodie E.L."/>
            <person name="Williams K.H."/>
            <person name="Hubbard S.S."/>
            <person name="Banfield J.F."/>
        </authorList>
    </citation>
    <scope>NUCLEOTIDE SEQUENCE [LARGE SCALE GENOMIC DNA]</scope>
    <source>
        <strain evidence="2">RIFCSPLOWO2_12_FULL_64_10</strain>
    </source>
</reference>
<name>A0A1F6D6K8_HANXR</name>
<protein>
    <recommendedName>
        <fullName evidence="3">HNH nuclease domain-containing protein</fullName>
    </recommendedName>
</protein>
<accession>A0A1F6D6K8</accession>
<organism evidence="1 2">
    <name type="scientific">Handelsmanbacteria sp. (strain RIFCSPLOWO2_12_FULL_64_10)</name>
    <dbReference type="NCBI Taxonomy" id="1817868"/>
    <lineage>
        <taxon>Bacteria</taxon>
        <taxon>Candidatus Handelsmaniibacteriota</taxon>
    </lineage>
</organism>
<dbReference type="Proteomes" id="UP000178606">
    <property type="component" value="Unassembled WGS sequence"/>
</dbReference>
<evidence type="ECO:0000313" key="2">
    <source>
        <dbReference type="Proteomes" id="UP000178606"/>
    </source>
</evidence>
<proteinExistence type="predicted"/>